<sequence length="146" mass="16870">MAKSIRLHLQKAIDELARWFQTWKIELNPDKSVAIYFKRSKGLLIAPRGGRPRRDPVSAGRQPVRRHIPRTLDVCSSVYITRTDRPTALTRLRPFPAVPRRAAALRRRRARPVAQCPIGAPKKGVINFESVKIDAYENDERDRFLY</sequence>
<dbReference type="EMBL" id="BGZK01000554">
    <property type="protein sequence ID" value="GBP49894.1"/>
    <property type="molecule type" value="Genomic_DNA"/>
</dbReference>
<organism evidence="1 2">
    <name type="scientific">Eumeta variegata</name>
    <name type="common">Bagworm moth</name>
    <name type="synonym">Eumeta japonica</name>
    <dbReference type="NCBI Taxonomy" id="151549"/>
    <lineage>
        <taxon>Eukaryota</taxon>
        <taxon>Metazoa</taxon>
        <taxon>Ecdysozoa</taxon>
        <taxon>Arthropoda</taxon>
        <taxon>Hexapoda</taxon>
        <taxon>Insecta</taxon>
        <taxon>Pterygota</taxon>
        <taxon>Neoptera</taxon>
        <taxon>Endopterygota</taxon>
        <taxon>Lepidoptera</taxon>
        <taxon>Glossata</taxon>
        <taxon>Ditrysia</taxon>
        <taxon>Tineoidea</taxon>
        <taxon>Psychidae</taxon>
        <taxon>Oiketicinae</taxon>
        <taxon>Eumeta</taxon>
    </lineage>
</organism>
<dbReference type="Proteomes" id="UP000299102">
    <property type="component" value="Unassembled WGS sequence"/>
</dbReference>
<accession>A0A4C1WIE7</accession>
<reference evidence="1 2" key="1">
    <citation type="journal article" date="2019" name="Commun. Biol.">
        <title>The bagworm genome reveals a unique fibroin gene that provides high tensile strength.</title>
        <authorList>
            <person name="Kono N."/>
            <person name="Nakamura H."/>
            <person name="Ohtoshi R."/>
            <person name="Tomita M."/>
            <person name="Numata K."/>
            <person name="Arakawa K."/>
        </authorList>
    </citation>
    <scope>NUCLEOTIDE SEQUENCE [LARGE SCALE GENOMIC DNA]</scope>
</reference>
<dbReference type="OrthoDB" id="414730at2759"/>
<gene>
    <name evidence="1" type="ORF">EVAR_29507_1</name>
</gene>
<evidence type="ECO:0000313" key="1">
    <source>
        <dbReference type="EMBL" id="GBP49894.1"/>
    </source>
</evidence>
<proteinExistence type="predicted"/>
<keyword evidence="2" id="KW-1185">Reference proteome</keyword>
<protein>
    <recommendedName>
        <fullName evidence="3">RNA-directed DNA polymerase from mobile element jockey</fullName>
    </recommendedName>
</protein>
<evidence type="ECO:0000313" key="2">
    <source>
        <dbReference type="Proteomes" id="UP000299102"/>
    </source>
</evidence>
<evidence type="ECO:0008006" key="3">
    <source>
        <dbReference type="Google" id="ProtNLM"/>
    </source>
</evidence>
<comment type="caution">
    <text evidence="1">The sequence shown here is derived from an EMBL/GenBank/DDBJ whole genome shotgun (WGS) entry which is preliminary data.</text>
</comment>
<dbReference type="AlphaFoldDB" id="A0A4C1WIE7"/>
<name>A0A4C1WIE7_EUMVA</name>